<reference evidence="3" key="1">
    <citation type="submission" date="2021-11" db="EMBL/GenBank/DDBJ databases">
        <title>Streptomyces corallinus and Kineosporia corallina sp. nov., two new coral-derived marine actinobacteria.</title>
        <authorList>
            <person name="Buangrab K."/>
            <person name="Sutthacheep M."/>
            <person name="Yeemin T."/>
            <person name="Harunari E."/>
            <person name="Igarashi Y."/>
            <person name="Sripreechasak P."/>
            <person name="Kanchanasin P."/>
            <person name="Tanasupawat S."/>
            <person name="Phongsopitanun W."/>
        </authorList>
    </citation>
    <scope>NUCLEOTIDE SEQUENCE</scope>
    <source>
        <strain evidence="3">JCM 31032</strain>
    </source>
</reference>
<feature type="binding site" evidence="1">
    <location>
        <position position="141"/>
    </location>
    <ligand>
        <name>Mn(2+)</name>
        <dbReference type="ChEBI" id="CHEBI:29035"/>
        <label>2</label>
    </ligand>
</feature>
<keyword evidence="1" id="KW-0464">Manganese</keyword>
<accession>A0A9X1NEC9</accession>
<dbReference type="InterPro" id="IPR036264">
    <property type="entry name" value="Bact_exopeptidase_dim_dom"/>
</dbReference>
<dbReference type="Gene3D" id="3.40.630.10">
    <property type="entry name" value="Zn peptidases"/>
    <property type="match status" value="1"/>
</dbReference>
<dbReference type="Pfam" id="PF01546">
    <property type="entry name" value="Peptidase_M20"/>
    <property type="match status" value="1"/>
</dbReference>
<evidence type="ECO:0000313" key="3">
    <source>
        <dbReference type="EMBL" id="MCD5313592.1"/>
    </source>
</evidence>
<organism evidence="3 4">
    <name type="scientific">Kineosporia babensis</name>
    <dbReference type="NCBI Taxonomy" id="499548"/>
    <lineage>
        <taxon>Bacteria</taxon>
        <taxon>Bacillati</taxon>
        <taxon>Actinomycetota</taxon>
        <taxon>Actinomycetes</taxon>
        <taxon>Kineosporiales</taxon>
        <taxon>Kineosporiaceae</taxon>
        <taxon>Kineosporia</taxon>
    </lineage>
</organism>
<evidence type="ECO:0000256" key="1">
    <source>
        <dbReference type="PIRSR" id="PIRSR005962-1"/>
    </source>
</evidence>
<dbReference type="InterPro" id="IPR002933">
    <property type="entry name" value="Peptidase_M20"/>
</dbReference>
<evidence type="ECO:0000313" key="4">
    <source>
        <dbReference type="Proteomes" id="UP001138997"/>
    </source>
</evidence>
<gene>
    <name evidence="3" type="ORF">LR394_22025</name>
</gene>
<dbReference type="SUPFAM" id="SSF55031">
    <property type="entry name" value="Bacterial exopeptidase dimerisation domain"/>
    <property type="match status" value="1"/>
</dbReference>
<dbReference type="PANTHER" id="PTHR11014">
    <property type="entry name" value="PEPTIDASE M20 FAMILY MEMBER"/>
    <property type="match status" value="1"/>
</dbReference>
<dbReference type="PIRSF" id="PIRSF005962">
    <property type="entry name" value="Pept_M20D_amidohydro"/>
    <property type="match status" value="1"/>
</dbReference>
<dbReference type="Gene3D" id="3.30.70.360">
    <property type="match status" value="1"/>
</dbReference>
<proteinExistence type="predicted"/>
<dbReference type="Proteomes" id="UP001138997">
    <property type="component" value="Unassembled WGS sequence"/>
</dbReference>
<keyword evidence="1" id="KW-0479">Metal-binding</keyword>
<dbReference type="RefSeq" id="WP_231444930.1">
    <property type="nucleotide sequence ID" value="NZ_JAJOMB010000012.1"/>
</dbReference>
<dbReference type="AlphaFoldDB" id="A0A9X1NEC9"/>
<keyword evidence="4" id="KW-1185">Reference proteome</keyword>
<dbReference type="GO" id="GO:0016787">
    <property type="term" value="F:hydrolase activity"/>
    <property type="evidence" value="ECO:0007669"/>
    <property type="project" value="InterPro"/>
</dbReference>
<protein>
    <submittedName>
        <fullName evidence="3">Amidohydrolase</fullName>
    </submittedName>
</protein>
<sequence length="393" mass="41618">MNIPEVASLVAAYAEELIDVRRDIHTHPELGFQEMRTTALVFDRLAKAGLDPQRLTGGTGLWCDIGSDRGHTVALRADLDALPMIDACGRPWASVNEGATHACGHDVHTTALLGAALALADLHERSPLPGRVRLIFQPAEEKMPGGALKVLGEGILDEVTRAYALHCDPHTDVGHIGSRVGPITAAADRVHVTLHGHGGHTSRPHLTEDVIFALAEVVTGVPAALSRRLDPRAGASMVWGRINAGVAMNAIPAGGEVAGTFRCLDSTVWTIAGSIITDTIHQVVQPYGVRAEVNYQRGVPPTVNEAQAVAIAEAAVKAELGEEALQLTPQSLGGEDFAWILEKVPGAMVRLGTRVPGGTTYDLHRPDFDVDERAIGIGATFLAATAVRDLFTP</sequence>
<dbReference type="NCBIfam" id="TIGR01891">
    <property type="entry name" value="amidohydrolases"/>
    <property type="match status" value="1"/>
</dbReference>
<feature type="binding site" evidence="1">
    <location>
        <position position="103"/>
    </location>
    <ligand>
        <name>Mn(2+)</name>
        <dbReference type="ChEBI" id="CHEBI:29035"/>
        <label>2</label>
    </ligand>
</feature>
<feature type="binding site" evidence="1">
    <location>
        <position position="105"/>
    </location>
    <ligand>
        <name>Mn(2+)</name>
        <dbReference type="ChEBI" id="CHEBI:29035"/>
        <label>2</label>
    </ligand>
</feature>
<comment type="caution">
    <text evidence="3">The sequence shown here is derived from an EMBL/GenBank/DDBJ whole genome shotgun (WGS) entry which is preliminary data.</text>
</comment>
<feature type="binding site" evidence="1">
    <location>
        <position position="166"/>
    </location>
    <ligand>
        <name>Mn(2+)</name>
        <dbReference type="ChEBI" id="CHEBI:29035"/>
        <label>2</label>
    </ligand>
</feature>
<dbReference type="GO" id="GO:0046872">
    <property type="term" value="F:metal ion binding"/>
    <property type="evidence" value="ECO:0007669"/>
    <property type="project" value="UniProtKB-KW"/>
</dbReference>
<feature type="binding site" evidence="1">
    <location>
        <position position="364"/>
    </location>
    <ligand>
        <name>Mn(2+)</name>
        <dbReference type="ChEBI" id="CHEBI:29035"/>
        <label>2</label>
    </ligand>
</feature>
<dbReference type="Pfam" id="PF07687">
    <property type="entry name" value="M20_dimer"/>
    <property type="match status" value="1"/>
</dbReference>
<dbReference type="PANTHER" id="PTHR11014:SF63">
    <property type="entry name" value="METALLOPEPTIDASE, PUTATIVE (AFU_ORTHOLOGUE AFUA_6G09600)-RELATED"/>
    <property type="match status" value="1"/>
</dbReference>
<dbReference type="EMBL" id="JAJOMB010000012">
    <property type="protein sequence ID" value="MCD5313592.1"/>
    <property type="molecule type" value="Genomic_DNA"/>
</dbReference>
<dbReference type="SUPFAM" id="SSF53187">
    <property type="entry name" value="Zn-dependent exopeptidases"/>
    <property type="match status" value="1"/>
</dbReference>
<dbReference type="InterPro" id="IPR017439">
    <property type="entry name" value="Amidohydrolase"/>
</dbReference>
<evidence type="ECO:0000259" key="2">
    <source>
        <dbReference type="Pfam" id="PF07687"/>
    </source>
</evidence>
<feature type="domain" description="Peptidase M20 dimerisation" evidence="2">
    <location>
        <begin position="189"/>
        <end position="264"/>
    </location>
</feature>
<comment type="cofactor">
    <cofactor evidence="1">
        <name>Mn(2+)</name>
        <dbReference type="ChEBI" id="CHEBI:29035"/>
    </cofactor>
    <text evidence="1">The Mn(2+) ion enhances activity.</text>
</comment>
<name>A0A9X1NEC9_9ACTN</name>
<dbReference type="InterPro" id="IPR011650">
    <property type="entry name" value="Peptidase_M20_dimer"/>
</dbReference>